<name>A0A1Y5P3H0_9MICO</name>
<reference evidence="2" key="1">
    <citation type="submission" date="2016-03" db="EMBL/GenBank/DDBJ databases">
        <authorList>
            <person name="Ploux O."/>
        </authorList>
    </citation>
    <scope>NUCLEOTIDE SEQUENCE</scope>
    <source>
        <strain evidence="2">UC1</strain>
    </source>
</reference>
<evidence type="ECO:0000256" key="1">
    <source>
        <dbReference type="SAM" id="MobiDB-lite"/>
    </source>
</evidence>
<evidence type="ECO:0000313" key="2">
    <source>
        <dbReference type="EMBL" id="SBS73187.1"/>
    </source>
</evidence>
<feature type="region of interest" description="Disordered" evidence="1">
    <location>
        <begin position="1"/>
        <end position="34"/>
    </location>
</feature>
<accession>A0A1Y5P3H0</accession>
<dbReference type="EMBL" id="FLQR01000008">
    <property type="protein sequence ID" value="SBS73187.1"/>
    <property type="molecule type" value="Genomic_DNA"/>
</dbReference>
<gene>
    <name evidence="2" type="ORF">MIPYR_40029</name>
</gene>
<proteinExistence type="predicted"/>
<organism evidence="2">
    <name type="scientific">uncultured Microbacterium sp</name>
    <dbReference type="NCBI Taxonomy" id="191216"/>
    <lineage>
        <taxon>Bacteria</taxon>
        <taxon>Bacillati</taxon>
        <taxon>Actinomycetota</taxon>
        <taxon>Actinomycetes</taxon>
        <taxon>Micrococcales</taxon>
        <taxon>Microbacteriaceae</taxon>
        <taxon>Microbacterium</taxon>
        <taxon>environmental samples</taxon>
    </lineage>
</organism>
<protein>
    <submittedName>
        <fullName evidence="2">Uncharacterized protein</fullName>
    </submittedName>
</protein>
<sequence>MVRIRRQRPGRDPQHVRHARRADSPPGQDQADRNLTIAVRYTVARAGLAWHRSASGLREGSVIMDASICGSGITQ</sequence>
<dbReference type="AlphaFoldDB" id="A0A1Y5P3H0"/>